<keyword evidence="4 6" id="KW-1133">Transmembrane helix</keyword>
<feature type="transmembrane region" description="Helical" evidence="6">
    <location>
        <begin position="203"/>
        <end position="222"/>
    </location>
</feature>
<dbReference type="Pfam" id="PF13520">
    <property type="entry name" value="AA_permease_2"/>
    <property type="match status" value="1"/>
</dbReference>
<dbReference type="HOGENOM" id="CLU_004495_6_1_1"/>
<dbReference type="EMBL" id="KB705670">
    <property type="protein sequence ID" value="EMR71262.1"/>
    <property type="molecule type" value="Genomic_DNA"/>
</dbReference>
<dbReference type="OrthoDB" id="3257095at2759"/>
<dbReference type="AlphaFoldDB" id="M7T3V5"/>
<evidence type="ECO:0000256" key="2">
    <source>
        <dbReference type="ARBA" id="ARBA00022448"/>
    </source>
</evidence>
<dbReference type="Gene3D" id="1.20.1740.10">
    <property type="entry name" value="Amino acid/polyamine transporter I"/>
    <property type="match status" value="1"/>
</dbReference>
<name>M7T3V5_EUTLA</name>
<feature type="transmembrane region" description="Helical" evidence="6">
    <location>
        <begin position="324"/>
        <end position="357"/>
    </location>
</feature>
<reference evidence="8" key="1">
    <citation type="journal article" date="2013" name="Genome Announc.">
        <title>Draft genome sequence of the grapevine dieback fungus Eutypa lata UCR-EL1.</title>
        <authorList>
            <person name="Blanco-Ulate B."/>
            <person name="Rolshausen P.E."/>
            <person name="Cantu D."/>
        </authorList>
    </citation>
    <scope>NUCLEOTIDE SEQUENCE [LARGE SCALE GENOMIC DNA]</scope>
    <source>
        <strain evidence="8">UCR-EL1</strain>
    </source>
</reference>
<evidence type="ECO:0000256" key="5">
    <source>
        <dbReference type="ARBA" id="ARBA00023136"/>
    </source>
</evidence>
<feature type="transmembrane region" description="Helical" evidence="6">
    <location>
        <begin position="85"/>
        <end position="109"/>
    </location>
</feature>
<evidence type="ECO:0000256" key="6">
    <source>
        <dbReference type="SAM" id="Phobius"/>
    </source>
</evidence>
<feature type="transmembrane region" description="Helical" evidence="6">
    <location>
        <begin position="130"/>
        <end position="152"/>
    </location>
</feature>
<dbReference type="eggNOG" id="KOG1289">
    <property type="taxonomic scope" value="Eukaryota"/>
</dbReference>
<dbReference type="GO" id="GO:0022857">
    <property type="term" value="F:transmembrane transporter activity"/>
    <property type="evidence" value="ECO:0007669"/>
    <property type="project" value="InterPro"/>
</dbReference>
<keyword evidence="2" id="KW-0813">Transport</keyword>
<keyword evidence="8" id="KW-1185">Reference proteome</keyword>
<evidence type="ECO:0000313" key="7">
    <source>
        <dbReference type="EMBL" id="EMR71262.1"/>
    </source>
</evidence>
<dbReference type="InterPro" id="IPR002293">
    <property type="entry name" value="AA/rel_permease1"/>
</dbReference>
<feature type="transmembrane region" description="Helical" evidence="6">
    <location>
        <begin position="242"/>
        <end position="263"/>
    </location>
</feature>
<gene>
    <name evidence="7" type="ORF">UCREL1_1693</name>
</gene>
<feature type="transmembrane region" description="Helical" evidence="6">
    <location>
        <begin position="172"/>
        <end position="191"/>
    </location>
</feature>
<feature type="transmembrane region" description="Helical" evidence="6">
    <location>
        <begin position="283"/>
        <end position="304"/>
    </location>
</feature>
<dbReference type="OMA" id="PKPYQAM"/>
<dbReference type="Proteomes" id="UP000012174">
    <property type="component" value="Unassembled WGS sequence"/>
</dbReference>
<organism evidence="7 8">
    <name type="scientific">Eutypa lata (strain UCR-EL1)</name>
    <name type="common">Grapevine dieback disease fungus</name>
    <name type="synonym">Eutypa armeniacae</name>
    <dbReference type="NCBI Taxonomy" id="1287681"/>
    <lineage>
        <taxon>Eukaryota</taxon>
        <taxon>Fungi</taxon>
        <taxon>Dikarya</taxon>
        <taxon>Ascomycota</taxon>
        <taxon>Pezizomycotina</taxon>
        <taxon>Sordariomycetes</taxon>
        <taxon>Xylariomycetidae</taxon>
        <taxon>Xylariales</taxon>
        <taxon>Diatrypaceae</taxon>
        <taxon>Eutypa</taxon>
    </lineage>
</organism>
<evidence type="ECO:0000256" key="3">
    <source>
        <dbReference type="ARBA" id="ARBA00022692"/>
    </source>
</evidence>
<proteinExistence type="predicted"/>
<keyword evidence="3 6" id="KW-0812">Transmembrane</keyword>
<evidence type="ECO:0000256" key="4">
    <source>
        <dbReference type="ARBA" id="ARBA00022989"/>
    </source>
</evidence>
<comment type="subcellular location">
    <subcellularLocation>
        <location evidence="1">Membrane</location>
        <topology evidence="1">Multi-pass membrane protein</topology>
    </subcellularLocation>
</comment>
<sequence>MSKSDNIQLQVRSSAPTTLDLFRSGNGGTFDDDEQLRRLGKRPLLNRSFGFMSILGFSCSALLSWEGVLVTSVAGLGNGGPAGLVWGFLLNWVGTLSVYTVLAELASMAPTAAGQYHWAAMMAPNSWSNFLSYLTGWLTTLAWQSIGVSISYITATLLQGIIVLTHPNYVPLPWHTVLIVWAVALFAVIMNSITTNVLAKFEGLILVVHLAGFFGILIPMVYFSPHNEPSAVFATFFNEGGWSTQTLSFFVGFPGIAAALLGADCAVHMAEEIQSAALVVPRALLFTIIINGSLAFAMTIALMFCLTDVGAAVAAAETVFYPFIYVFHVAVGSTAAAGGMASVVMLLSLASSVGIYASASRMLWSFSRDRGVPFHPYLTKVSHETVTDALVHLLVTLTDEIA</sequence>
<dbReference type="PANTHER" id="PTHR45649">
    <property type="entry name" value="AMINO-ACID PERMEASE BAT1"/>
    <property type="match status" value="1"/>
</dbReference>
<dbReference type="GO" id="GO:0016020">
    <property type="term" value="C:membrane"/>
    <property type="evidence" value="ECO:0007669"/>
    <property type="project" value="UniProtKB-SubCell"/>
</dbReference>
<evidence type="ECO:0000313" key="8">
    <source>
        <dbReference type="Proteomes" id="UP000012174"/>
    </source>
</evidence>
<accession>M7T3V5</accession>
<dbReference type="PIRSF" id="PIRSF006060">
    <property type="entry name" value="AA_transporter"/>
    <property type="match status" value="1"/>
</dbReference>
<keyword evidence="5 6" id="KW-0472">Membrane</keyword>
<dbReference type="KEGG" id="ela:UCREL1_1693"/>
<protein>
    <submittedName>
        <fullName evidence="7">Putative gaba permease protein</fullName>
    </submittedName>
</protein>
<feature type="transmembrane region" description="Helical" evidence="6">
    <location>
        <begin position="44"/>
        <end position="65"/>
    </location>
</feature>
<dbReference type="PANTHER" id="PTHR45649:SF1">
    <property type="entry name" value="TRANSPORTER, PUTATIVE (EUROFUNG)-RELATED"/>
    <property type="match status" value="1"/>
</dbReference>
<evidence type="ECO:0000256" key="1">
    <source>
        <dbReference type="ARBA" id="ARBA00004141"/>
    </source>
</evidence>